<feature type="region of interest" description="Disordered" evidence="1">
    <location>
        <begin position="1"/>
        <end position="39"/>
    </location>
</feature>
<dbReference type="Proteomes" id="UP000008710">
    <property type="component" value="Chromosome"/>
</dbReference>
<proteinExistence type="predicted"/>
<dbReference type="AlphaFoldDB" id="Q0SD29"/>
<evidence type="ECO:0000313" key="2">
    <source>
        <dbReference type="EMBL" id="ABG94557.1"/>
    </source>
</evidence>
<evidence type="ECO:0000313" key="3">
    <source>
        <dbReference type="Proteomes" id="UP000008710"/>
    </source>
</evidence>
<dbReference type="RefSeq" id="WP_011595452.1">
    <property type="nucleotide sequence ID" value="NC_008268.1"/>
</dbReference>
<dbReference type="EMBL" id="CP000431">
    <property type="protein sequence ID" value="ABG94557.1"/>
    <property type="molecule type" value="Genomic_DNA"/>
</dbReference>
<reference evidence="3" key="1">
    <citation type="journal article" date="2006" name="Proc. Natl. Acad. Sci. U.S.A.">
        <title>The complete genome of Rhodococcus sp. RHA1 provides insights into a catabolic powerhouse.</title>
        <authorList>
            <person name="McLeod M.P."/>
            <person name="Warren R.L."/>
            <person name="Hsiao W.W.L."/>
            <person name="Araki N."/>
            <person name="Myhre M."/>
            <person name="Fernandes C."/>
            <person name="Miyazawa D."/>
            <person name="Wong W."/>
            <person name="Lillquist A.L."/>
            <person name="Wang D."/>
            <person name="Dosanjh M."/>
            <person name="Hara H."/>
            <person name="Petrescu A."/>
            <person name="Morin R.D."/>
            <person name="Yang G."/>
            <person name="Stott J.M."/>
            <person name="Schein J.E."/>
            <person name="Shin H."/>
            <person name="Smailus D."/>
            <person name="Siddiqui A.S."/>
            <person name="Marra M.A."/>
            <person name="Jones S.J.M."/>
            <person name="Holt R."/>
            <person name="Brinkman F.S.L."/>
            <person name="Miyauchi K."/>
            <person name="Fukuda M."/>
            <person name="Davies J.E."/>
            <person name="Mohn W.W."/>
            <person name="Eltis L.D."/>
        </authorList>
    </citation>
    <scope>NUCLEOTIDE SEQUENCE [LARGE SCALE GENOMIC DNA]</scope>
    <source>
        <strain evidence="3">RHA1</strain>
    </source>
</reference>
<accession>Q0SD29</accession>
<gene>
    <name evidence="2" type="ordered locus">RHA1_ro02752</name>
</gene>
<dbReference type="KEGG" id="rha:RHA1_ro02752"/>
<name>Q0SD29_RHOJR</name>
<protein>
    <submittedName>
        <fullName evidence="2">Uncharacterized protein</fullName>
    </submittedName>
</protein>
<organism evidence="2 3">
    <name type="scientific">Rhodococcus jostii (strain RHA1)</name>
    <dbReference type="NCBI Taxonomy" id="101510"/>
    <lineage>
        <taxon>Bacteria</taxon>
        <taxon>Bacillati</taxon>
        <taxon>Actinomycetota</taxon>
        <taxon>Actinomycetes</taxon>
        <taxon>Mycobacteriales</taxon>
        <taxon>Nocardiaceae</taxon>
        <taxon>Rhodococcus</taxon>
    </lineage>
</organism>
<dbReference type="HOGENOM" id="CLU_2791240_0_0_11"/>
<evidence type="ECO:0000256" key="1">
    <source>
        <dbReference type="SAM" id="MobiDB-lite"/>
    </source>
</evidence>
<dbReference type="OrthoDB" id="3460188at2"/>
<sequence>MGDPPYTYPEDLPENGADGPAQCYSYGAGNPPPGHTPFDVGTRVYDPVQTPGDLLGNPFASLIYGLTR</sequence>
<dbReference type="PATRIC" id="fig|101510.16.peg.2780"/>